<dbReference type="Gene3D" id="3.80.10.10">
    <property type="entry name" value="Ribonuclease Inhibitor"/>
    <property type="match status" value="1"/>
</dbReference>
<evidence type="ECO:0000313" key="2">
    <source>
        <dbReference type="Proteomes" id="UP000325315"/>
    </source>
</evidence>
<protein>
    <submittedName>
        <fullName evidence="1">Disease resistance protein RGA2-like</fullName>
    </submittedName>
</protein>
<evidence type="ECO:0000313" key="1">
    <source>
        <dbReference type="EMBL" id="KAA3480182.1"/>
    </source>
</evidence>
<dbReference type="PANTHER" id="PTHR47186">
    <property type="entry name" value="LEUCINE-RICH REPEAT-CONTAINING PROTEIN 57"/>
    <property type="match status" value="1"/>
</dbReference>
<proteinExistence type="predicted"/>
<comment type="caution">
    <text evidence="1">The sequence shown here is derived from an EMBL/GenBank/DDBJ whole genome shotgun (WGS) entry which is preliminary data.</text>
</comment>
<name>A0A5B6WH43_9ROSI</name>
<dbReference type="InterPro" id="IPR032675">
    <property type="entry name" value="LRR_dom_sf"/>
</dbReference>
<dbReference type="PANTHER" id="PTHR47186:SF3">
    <property type="entry name" value="OS09G0267800 PROTEIN"/>
    <property type="match status" value="1"/>
</dbReference>
<dbReference type="EMBL" id="SMMG02000003">
    <property type="protein sequence ID" value="KAA3480182.1"/>
    <property type="molecule type" value="Genomic_DNA"/>
</dbReference>
<accession>A0A5B6WH43</accession>
<dbReference type="Proteomes" id="UP000325315">
    <property type="component" value="Unassembled WGS sequence"/>
</dbReference>
<keyword evidence="2" id="KW-1185">Reference proteome</keyword>
<gene>
    <name evidence="1" type="ORF">EPI10_020633</name>
</gene>
<organism evidence="1 2">
    <name type="scientific">Gossypium australe</name>
    <dbReference type="NCBI Taxonomy" id="47621"/>
    <lineage>
        <taxon>Eukaryota</taxon>
        <taxon>Viridiplantae</taxon>
        <taxon>Streptophyta</taxon>
        <taxon>Embryophyta</taxon>
        <taxon>Tracheophyta</taxon>
        <taxon>Spermatophyta</taxon>
        <taxon>Magnoliopsida</taxon>
        <taxon>eudicotyledons</taxon>
        <taxon>Gunneridae</taxon>
        <taxon>Pentapetalae</taxon>
        <taxon>rosids</taxon>
        <taxon>malvids</taxon>
        <taxon>Malvales</taxon>
        <taxon>Malvaceae</taxon>
        <taxon>Malvoideae</taxon>
        <taxon>Gossypium</taxon>
    </lineage>
</organism>
<sequence length="110" mass="12281">MLDFSGRWRIETVPHSIGKLKHLKALLSFNKTSRLVSLVHLDIEGCDRLGYMPHGLGKLTCVRTLSKFILGEKKGKEVGELNELEGLQKLQREVEVSCLENVVVPQPGST</sequence>
<dbReference type="OrthoDB" id="1000628at2759"/>
<reference evidence="2" key="1">
    <citation type="journal article" date="2019" name="Plant Biotechnol. J.">
        <title>Genome sequencing of the Australian wild diploid species Gossypium australe highlights disease resistance and delayed gland morphogenesis.</title>
        <authorList>
            <person name="Cai Y."/>
            <person name="Cai X."/>
            <person name="Wang Q."/>
            <person name="Wang P."/>
            <person name="Zhang Y."/>
            <person name="Cai C."/>
            <person name="Xu Y."/>
            <person name="Wang K."/>
            <person name="Zhou Z."/>
            <person name="Wang C."/>
            <person name="Geng S."/>
            <person name="Li B."/>
            <person name="Dong Q."/>
            <person name="Hou Y."/>
            <person name="Wang H."/>
            <person name="Ai P."/>
            <person name="Liu Z."/>
            <person name="Yi F."/>
            <person name="Sun M."/>
            <person name="An G."/>
            <person name="Cheng J."/>
            <person name="Zhang Y."/>
            <person name="Shi Q."/>
            <person name="Xie Y."/>
            <person name="Shi X."/>
            <person name="Chang Y."/>
            <person name="Huang F."/>
            <person name="Chen Y."/>
            <person name="Hong S."/>
            <person name="Mi L."/>
            <person name="Sun Q."/>
            <person name="Zhang L."/>
            <person name="Zhou B."/>
            <person name="Peng R."/>
            <person name="Zhang X."/>
            <person name="Liu F."/>
        </authorList>
    </citation>
    <scope>NUCLEOTIDE SEQUENCE [LARGE SCALE GENOMIC DNA]</scope>
    <source>
        <strain evidence="2">cv. PA1801</strain>
    </source>
</reference>
<dbReference type="SUPFAM" id="SSF52058">
    <property type="entry name" value="L domain-like"/>
    <property type="match status" value="1"/>
</dbReference>
<dbReference type="AlphaFoldDB" id="A0A5B6WH43"/>